<keyword evidence="2" id="KW-0175">Coiled coil</keyword>
<dbReference type="AlphaFoldDB" id="A0A9W7LDX6"/>
<protein>
    <recommendedName>
        <fullName evidence="4">Nuclear speckle splicing regulatory protein 1 N-terminal domain-containing protein</fullName>
    </recommendedName>
</protein>
<dbReference type="Pfam" id="PF09745">
    <property type="entry name" value="NSRP1_N"/>
    <property type="match status" value="1"/>
</dbReference>
<sequence length="216" mass="25570">MDYDKHHDDIVKKREEENIIKQQKELQQRGKSRYIEALLKAGEKRDMEYERTRERMIVKKNSEEESIYGSKDTFVTSAYKRKLAERAKWEENEKAKDEEERLKGGVEVRGMGGFYRNRDAMGGGREGEEKEKEEEEGKEGGGEKKKTKRNDNEFVIEHAPTKTVEVEDEKVKEERRRALEIEEETRKSYMIEEAKERRNERRGKGIEIGVIEHILT</sequence>
<comment type="similarity">
    <text evidence="1">Belongs to the NSRP1 family.</text>
</comment>
<dbReference type="PANTHER" id="PTHR30060">
    <property type="entry name" value="INNER MEMBRANE PROTEIN"/>
    <property type="match status" value="1"/>
</dbReference>
<dbReference type="PANTHER" id="PTHR30060:SF0">
    <property type="entry name" value="COILED-COIL PROTEIN (DUF2040)-RELATED"/>
    <property type="match status" value="1"/>
</dbReference>
<comment type="caution">
    <text evidence="5">The sequence shown here is derived from an EMBL/GenBank/DDBJ whole genome shotgun (WGS) entry which is preliminary data.</text>
</comment>
<dbReference type="Proteomes" id="UP001165065">
    <property type="component" value="Unassembled WGS sequence"/>
</dbReference>
<reference evidence="6" key="1">
    <citation type="journal article" date="2023" name="Commun. Biol.">
        <title>Genome analysis of Parmales, the sister group of diatoms, reveals the evolutionary specialization of diatoms from phago-mixotrophs to photoautotrophs.</title>
        <authorList>
            <person name="Ban H."/>
            <person name="Sato S."/>
            <person name="Yoshikawa S."/>
            <person name="Yamada K."/>
            <person name="Nakamura Y."/>
            <person name="Ichinomiya M."/>
            <person name="Sato N."/>
            <person name="Blanc-Mathieu R."/>
            <person name="Endo H."/>
            <person name="Kuwata A."/>
            <person name="Ogata H."/>
        </authorList>
    </citation>
    <scope>NUCLEOTIDE SEQUENCE [LARGE SCALE GENOMIC DNA]</scope>
</reference>
<organism evidence="5 6">
    <name type="scientific">Triparma columacea</name>
    <dbReference type="NCBI Taxonomy" id="722753"/>
    <lineage>
        <taxon>Eukaryota</taxon>
        <taxon>Sar</taxon>
        <taxon>Stramenopiles</taxon>
        <taxon>Ochrophyta</taxon>
        <taxon>Bolidophyceae</taxon>
        <taxon>Parmales</taxon>
        <taxon>Triparmaceae</taxon>
        <taxon>Triparma</taxon>
    </lineage>
</organism>
<dbReference type="GO" id="GO:0000381">
    <property type="term" value="P:regulation of alternative mRNA splicing, via spliceosome"/>
    <property type="evidence" value="ECO:0007669"/>
    <property type="project" value="InterPro"/>
</dbReference>
<dbReference type="EMBL" id="BRYA01000321">
    <property type="protein sequence ID" value="GMI46974.1"/>
    <property type="molecule type" value="Genomic_DNA"/>
</dbReference>
<evidence type="ECO:0000313" key="5">
    <source>
        <dbReference type="EMBL" id="GMI46974.1"/>
    </source>
</evidence>
<evidence type="ECO:0000313" key="6">
    <source>
        <dbReference type="Proteomes" id="UP001165065"/>
    </source>
</evidence>
<feature type="compositionally biased region" description="Basic and acidic residues" evidence="3">
    <location>
        <begin position="138"/>
        <end position="160"/>
    </location>
</feature>
<dbReference type="InterPro" id="IPR018612">
    <property type="entry name" value="NSRP1_N"/>
</dbReference>
<feature type="domain" description="Nuclear speckle splicing regulatory protein 1 N-terminal" evidence="4">
    <location>
        <begin position="2"/>
        <end position="101"/>
    </location>
</feature>
<dbReference type="OrthoDB" id="446635at2759"/>
<name>A0A9W7LDX6_9STRA</name>
<proteinExistence type="inferred from homology"/>
<gene>
    <name evidence="5" type="ORF">TrCOL_g1179</name>
</gene>
<evidence type="ECO:0000256" key="2">
    <source>
        <dbReference type="ARBA" id="ARBA00023054"/>
    </source>
</evidence>
<evidence type="ECO:0000256" key="1">
    <source>
        <dbReference type="ARBA" id="ARBA00010126"/>
    </source>
</evidence>
<accession>A0A9W7LDX6</accession>
<evidence type="ECO:0000259" key="4">
    <source>
        <dbReference type="Pfam" id="PF09745"/>
    </source>
</evidence>
<feature type="region of interest" description="Disordered" evidence="3">
    <location>
        <begin position="112"/>
        <end position="174"/>
    </location>
</feature>
<evidence type="ECO:0000256" key="3">
    <source>
        <dbReference type="SAM" id="MobiDB-lite"/>
    </source>
</evidence>
<keyword evidence="6" id="KW-1185">Reference proteome</keyword>